<dbReference type="GO" id="GO:0002224">
    <property type="term" value="P:toll-like receptor signaling pathway"/>
    <property type="evidence" value="ECO:0007669"/>
    <property type="project" value="InterPro"/>
</dbReference>
<evidence type="ECO:0000256" key="1">
    <source>
        <dbReference type="ARBA" id="ARBA00004479"/>
    </source>
</evidence>
<feature type="transmembrane region" description="Helical" evidence="11">
    <location>
        <begin position="547"/>
        <end position="571"/>
    </location>
</feature>
<reference evidence="13 14" key="1">
    <citation type="submission" date="2020-06" db="EMBL/GenBank/DDBJ databases">
        <authorList>
            <person name="Li R."/>
            <person name="Bekaert M."/>
        </authorList>
    </citation>
    <scope>NUCLEOTIDE SEQUENCE [LARGE SCALE GENOMIC DNA]</scope>
    <source>
        <strain evidence="14">wild</strain>
    </source>
</reference>
<evidence type="ECO:0000313" key="14">
    <source>
        <dbReference type="Proteomes" id="UP000507470"/>
    </source>
</evidence>
<dbReference type="InterPro" id="IPR017241">
    <property type="entry name" value="Toll-like_receptor"/>
</dbReference>
<dbReference type="PROSITE" id="PS50104">
    <property type="entry name" value="TIR"/>
    <property type="match status" value="1"/>
</dbReference>
<keyword evidence="14" id="KW-1185">Reference proteome</keyword>
<dbReference type="SMART" id="SM00255">
    <property type="entry name" value="TIR"/>
    <property type="match status" value="1"/>
</dbReference>
<dbReference type="Gene3D" id="3.80.10.10">
    <property type="entry name" value="Ribonuclease Inhibitor"/>
    <property type="match status" value="2"/>
</dbReference>
<keyword evidence="4 11" id="KW-0812">Transmembrane</keyword>
<dbReference type="OrthoDB" id="6160824at2759"/>
<keyword evidence="10" id="KW-0325">Glycoprotein</keyword>
<evidence type="ECO:0000256" key="3">
    <source>
        <dbReference type="ARBA" id="ARBA00022614"/>
    </source>
</evidence>
<comment type="similarity">
    <text evidence="2">Belongs to the Toll-like receptor family.</text>
</comment>
<keyword evidence="8 11" id="KW-0472">Membrane</keyword>
<evidence type="ECO:0000256" key="7">
    <source>
        <dbReference type="ARBA" id="ARBA00022989"/>
    </source>
</evidence>
<evidence type="ECO:0000256" key="8">
    <source>
        <dbReference type="ARBA" id="ARBA00023136"/>
    </source>
</evidence>
<evidence type="ECO:0000256" key="6">
    <source>
        <dbReference type="ARBA" id="ARBA00022737"/>
    </source>
</evidence>
<evidence type="ECO:0000256" key="5">
    <source>
        <dbReference type="ARBA" id="ARBA00022729"/>
    </source>
</evidence>
<dbReference type="Proteomes" id="UP000507470">
    <property type="component" value="Unassembled WGS sequence"/>
</dbReference>
<dbReference type="Pfam" id="PF13516">
    <property type="entry name" value="LRR_6"/>
    <property type="match status" value="1"/>
</dbReference>
<keyword evidence="3" id="KW-0433">Leucine-rich repeat</keyword>
<dbReference type="InterPro" id="IPR035897">
    <property type="entry name" value="Toll_tir_struct_dom_sf"/>
</dbReference>
<keyword evidence="7 11" id="KW-1133">Transmembrane helix</keyword>
<dbReference type="Pfam" id="PF13855">
    <property type="entry name" value="LRR_8"/>
    <property type="match status" value="1"/>
</dbReference>
<evidence type="ECO:0000256" key="10">
    <source>
        <dbReference type="ARBA" id="ARBA00023180"/>
    </source>
</evidence>
<organism evidence="13 14">
    <name type="scientific">Mytilus coruscus</name>
    <name type="common">Sea mussel</name>
    <dbReference type="NCBI Taxonomy" id="42192"/>
    <lineage>
        <taxon>Eukaryota</taxon>
        <taxon>Metazoa</taxon>
        <taxon>Spiralia</taxon>
        <taxon>Lophotrochozoa</taxon>
        <taxon>Mollusca</taxon>
        <taxon>Bivalvia</taxon>
        <taxon>Autobranchia</taxon>
        <taxon>Pteriomorphia</taxon>
        <taxon>Mytilida</taxon>
        <taxon>Mytiloidea</taxon>
        <taxon>Mytilidae</taxon>
        <taxon>Mytilinae</taxon>
        <taxon>Mytilus</taxon>
    </lineage>
</organism>
<sequence>MPESTDAEREHAKGCLVEKVCIETSTCYQHSRYSNSKKTNLKHLLRKPVYSIEYERNNRKTTIFDTKKKQVDENSNLHVNCSSRNVRSIPTFPSETYYLDLSLNPIGIIKNSSFGNLHYLQELNLFFCGIKVLEPDAFIGLKKLRKLYLQTYQLTFNLQSFPKGVFRPLKHLTYMNVINTNIDSLELNFASFSQYVISDLLSLNTLIIDLFHDDAGAFILGKGFLSLKRLRVVQAGLCYMDFNNRSLENVPYLESFDLSCCTLTSYEVGALRGRKFKYLNFNAVYMMKNDDYWDMVTDLGTAKIDILVLTATFHIYSFLPKSFFVTLSPSGLTEIYLNDNSVIEAGTGSTGDDILPSTLNYLDLSGNQITEIRYFMQNLSYLNLERNNLGIYLKSKRYSASDVNNLTEVNLSFNKLYYLMFSLFYGHAKLEKLNLNNNFLMDVTFNVSNLYTLKVLDMSNNRIQSFGRKTMDSLDKCFHKSDMQIDISGNVLQCSCGTLPFLKWIIDKRRYFRRMKNMICKFSNGTELTLASFRNTIFLLEKGCSSYTALLIGISISIITTVIIVTVGLVYRYRWRLRYIYYMTRSKYKRYKKVENEQSYKYDAFISYADNERTFIIKNCIPILEGGTGIKLCIHQRDFVPGEEITHNITNSIHESRKTICVITRSFIESYYCMFEFNMARMESIYSRGGQNILFLVFYEQLGPQDLPLVMLELVQQNSYIEYPNDEQGNIVFWEKLKDVLS</sequence>
<dbReference type="Pfam" id="PF01582">
    <property type="entry name" value="TIR"/>
    <property type="match status" value="1"/>
</dbReference>
<dbReference type="EMBL" id="CACVKT020004337">
    <property type="protein sequence ID" value="CAC5389446.1"/>
    <property type="molecule type" value="Genomic_DNA"/>
</dbReference>
<feature type="domain" description="TIR" evidence="12">
    <location>
        <begin position="600"/>
        <end position="741"/>
    </location>
</feature>
<dbReference type="PROSITE" id="PS51450">
    <property type="entry name" value="LRR"/>
    <property type="match status" value="1"/>
</dbReference>
<evidence type="ECO:0000256" key="9">
    <source>
        <dbReference type="ARBA" id="ARBA00023170"/>
    </source>
</evidence>
<evidence type="ECO:0000259" key="12">
    <source>
        <dbReference type="PROSITE" id="PS50104"/>
    </source>
</evidence>
<dbReference type="InterPro" id="IPR003591">
    <property type="entry name" value="Leu-rich_rpt_typical-subtyp"/>
</dbReference>
<evidence type="ECO:0000313" key="13">
    <source>
        <dbReference type="EMBL" id="CAC5389446.1"/>
    </source>
</evidence>
<accession>A0A6J8C1K7</accession>
<gene>
    <name evidence="13" type="ORF">MCOR_24609</name>
</gene>
<keyword evidence="6" id="KW-0677">Repeat</keyword>
<dbReference type="InterPro" id="IPR001611">
    <property type="entry name" value="Leu-rich_rpt"/>
</dbReference>
<dbReference type="PANTHER" id="PTHR24365">
    <property type="entry name" value="TOLL-LIKE RECEPTOR"/>
    <property type="match status" value="1"/>
</dbReference>
<dbReference type="GO" id="GO:0004888">
    <property type="term" value="F:transmembrane signaling receptor activity"/>
    <property type="evidence" value="ECO:0007669"/>
    <property type="project" value="InterPro"/>
</dbReference>
<dbReference type="Gene3D" id="3.40.50.10140">
    <property type="entry name" value="Toll/interleukin-1 receptor homology (TIR) domain"/>
    <property type="match status" value="1"/>
</dbReference>
<protein>
    <recommendedName>
        <fullName evidence="12">TIR domain-containing protein</fullName>
    </recommendedName>
</protein>
<dbReference type="AlphaFoldDB" id="A0A6J8C1K7"/>
<keyword evidence="9" id="KW-0675">Receptor</keyword>
<dbReference type="InterPro" id="IPR000157">
    <property type="entry name" value="TIR_dom"/>
</dbReference>
<dbReference type="InterPro" id="IPR032675">
    <property type="entry name" value="LRR_dom_sf"/>
</dbReference>
<evidence type="ECO:0000256" key="2">
    <source>
        <dbReference type="ARBA" id="ARBA00009634"/>
    </source>
</evidence>
<evidence type="ECO:0000256" key="4">
    <source>
        <dbReference type="ARBA" id="ARBA00022692"/>
    </source>
</evidence>
<name>A0A6J8C1K7_MYTCO</name>
<proteinExistence type="inferred from homology"/>
<dbReference type="PANTHER" id="PTHR24365:SF541">
    <property type="entry name" value="PROTEIN TOLL-RELATED"/>
    <property type="match status" value="1"/>
</dbReference>
<dbReference type="PRINTS" id="PR01537">
    <property type="entry name" value="INTRLKN1R1F"/>
</dbReference>
<dbReference type="GO" id="GO:0005886">
    <property type="term" value="C:plasma membrane"/>
    <property type="evidence" value="ECO:0007669"/>
    <property type="project" value="TreeGrafter"/>
</dbReference>
<evidence type="ECO:0000256" key="11">
    <source>
        <dbReference type="SAM" id="Phobius"/>
    </source>
</evidence>
<comment type="subcellular location">
    <subcellularLocation>
        <location evidence="1">Membrane</location>
        <topology evidence="1">Single-pass type I membrane protein</topology>
    </subcellularLocation>
</comment>
<dbReference type="SMART" id="SM00369">
    <property type="entry name" value="LRR_TYP"/>
    <property type="match status" value="4"/>
</dbReference>
<dbReference type="GO" id="GO:0006955">
    <property type="term" value="P:immune response"/>
    <property type="evidence" value="ECO:0007669"/>
    <property type="project" value="InterPro"/>
</dbReference>
<dbReference type="PIRSF" id="PIRSF037595">
    <property type="entry name" value="Toll-like_receptor"/>
    <property type="match status" value="1"/>
</dbReference>
<keyword evidence="5" id="KW-0732">Signal</keyword>
<dbReference type="SUPFAM" id="SSF52058">
    <property type="entry name" value="L domain-like"/>
    <property type="match status" value="1"/>
</dbReference>
<dbReference type="SUPFAM" id="SSF52200">
    <property type="entry name" value="Toll/Interleukin receptor TIR domain"/>
    <property type="match status" value="1"/>
</dbReference>